<dbReference type="Gene3D" id="2.60.120.10">
    <property type="entry name" value="Jelly Rolls"/>
    <property type="match status" value="1"/>
</dbReference>
<gene>
    <name evidence="2" type="ORF">SAMN04515668_0898</name>
</gene>
<dbReference type="InterPro" id="IPR014710">
    <property type="entry name" value="RmlC-like_jellyroll"/>
</dbReference>
<dbReference type="SMART" id="SM00100">
    <property type="entry name" value="cNMP"/>
    <property type="match status" value="1"/>
</dbReference>
<dbReference type="PANTHER" id="PTHR24567:SF76">
    <property type="entry name" value="CYCLIC NUCLEOTIDE-BINDING DOMAIN PROTEIN"/>
    <property type="match status" value="1"/>
</dbReference>
<evidence type="ECO:0000313" key="2">
    <source>
        <dbReference type="EMBL" id="SFP93948.1"/>
    </source>
</evidence>
<dbReference type="InterPro" id="IPR000595">
    <property type="entry name" value="cNMP-bd_dom"/>
</dbReference>
<dbReference type="InterPro" id="IPR018490">
    <property type="entry name" value="cNMP-bd_dom_sf"/>
</dbReference>
<dbReference type="PROSITE" id="PS50042">
    <property type="entry name" value="CNMP_BINDING_3"/>
    <property type="match status" value="1"/>
</dbReference>
<reference evidence="3" key="1">
    <citation type="submission" date="2016-10" db="EMBL/GenBank/DDBJ databases">
        <authorList>
            <person name="Varghese N."/>
            <person name="Submissions S."/>
        </authorList>
    </citation>
    <scope>NUCLEOTIDE SEQUENCE [LARGE SCALE GENOMIC DNA]</scope>
    <source>
        <strain evidence="3">OR362-8,ATCC BAA-1266,JCM 13504</strain>
    </source>
</reference>
<name>A0A1I5UFL6_HYMAR</name>
<dbReference type="GO" id="GO:0003700">
    <property type="term" value="F:DNA-binding transcription factor activity"/>
    <property type="evidence" value="ECO:0007669"/>
    <property type="project" value="TreeGrafter"/>
</dbReference>
<keyword evidence="2" id="KW-0808">Transferase</keyword>
<accession>A0A1I5UFL6</accession>
<dbReference type="InterPro" id="IPR050397">
    <property type="entry name" value="Env_Response_Regulators"/>
</dbReference>
<dbReference type="Proteomes" id="UP000199029">
    <property type="component" value="Unassembled WGS sequence"/>
</dbReference>
<organism evidence="2 3">
    <name type="scientific">Hymenobacter arizonensis</name>
    <name type="common">Siccationidurans arizonensis</name>
    <dbReference type="NCBI Taxonomy" id="1227077"/>
    <lineage>
        <taxon>Bacteria</taxon>
        <taxon>Pseudomonadati</taxon>
        <taxon>Bacteroidota</taxon>
        <taxon>Cytophagia</taxon>
        <taxon>Cytophagales</taxon>
        <taxon>Hymenobacteraceae</taxon>
        <taxon>Hymenobacter</taxon>
    </lineage>
</organism>
<dbReference type="GO" id="GO:0005829">
    <property type="term" value="C:cytosol"/>
    <property type="evidence" value="ECO:0007669"/>
    <property type="project" value="TreeGrafter"/>
</dbReference>
<keyword evidence="3" id="KW-1185">Reference proteome</keyword>
<protein>
    <submittedName>
        <fullName evidence="2">cAMP-binding domain of CRP or a regulatory subunit of cAMP-dependent protein kinases</fullName>
    </submittedName>
</protein>
<dbReference type="SUPFAM" id="SSF51206">
    <property type="entry name" value="cAMP-binding domain-like"/>
    <property type="match status" value="1"/>
</dbReference>
<dbReference type="OrthoDB" id="758145at2"/>
<dbReference type="AlphaFoldDB" id="A0A1I5UFL6"/>
<feature type="domain" description="Cyclic nucleotide-binding" evidence="1">
    <location>
        <begin position="12"/>
        <end position="116"/>
    </location>
</feature>
<dbReference type="PANTHER" id="PTHR24567">
    <property type="entry name" value="CRP FAMILY TRANSCRIPTIONAL REGULATORY PROTEIN"/>
    <property type="match status" value="1"/>
</dbReference>
<evidence type="ECO:0000313" key="3">
    <source>
        <dbReference type="Proteomes" id="UP000199029"/>
    </source>
</evidence>
<sequence>MASEKLIQFLQSTGRIAPQQAREIAGSFASLRVGKNDFFLRAGKISDEYFFLDTGFMRAFAHNPAGDEVTTAFYGGGQVVFEVSSFFNRIPSQENMQALTDCTGWFITFQELNGLFHSREEFREFGRSLLVKGYAGLKSRMLAMITESATERYERLLKENPEVVQHAPLKSIASYLGITDSSLSRIRAGSKNSALK</sequence>
<keyword evidence="2" id="KW-0418">Kinase</keyword>
<proteinExistence type="predicted"/>
<evidence type="ECO:0000259" key="1">
    <source>
        <dbReference type="PROSITE" id="PS50042"/>
    </source>
</evidence>
<dbReference type="Pfam" id="PF00027">
    <property type="entry name" value="cNMP_binding"/>
    <property type="match status" value="1"/>
</dbReference>
<dbReference type="STRING" id="1227077.SAMN04515668_0898"/>
<dbReference type="EMBL" id="FOXS01000001">
    <property type="protein sequence ID" value="SFP93948.1"/>
    <property type="molecule type" value="Genomic_DNA"/>
</dbReference>
<dbReference type="CDD" id="cd00038">
    <property type="entry name" value="CAP_ED"/>
    <property type="match status" value="1"/>
</dbReference>
<dbReference type="RefSeq" id="WP_092669336.1">
    <property type="nucleotide sequence ID" value="NZ_FOXS01000001.1"/>
</dbReference>
<dbReference type="GO" id="GO:0016301">
    <property type="term" value="F:kinase activity"/>
    <property type="evidence" value="ECO:0007669"/>
    <property type="project" value="UniProtKB-KW"/>
</dbReference>